<feature type="compositionally biased region" description="Basic and acidic residues" evidence="4">
    <location>
        <begin position="744"/>
        <end position="755"/>
    </location>
</feature>
<name>A0A0V0TJ98_9BILA</name>
<evidence type="ECO:0000256" key="2">
    <source>
        <dbReference type="ARBA" id="ARBA00006151"/>
    </source>
</evidence>
<dbReference type="Pfam" id="PF15247">
    <property type="entry name" value="SLBP_RNA_bind"/>
    <property type="match status" value="1"/>
</dbReference>
<feature type="region of interest" description="Disordered" evidence="4">
    <location>
        <begin position="709"/>
        <end position="807"/>
    </location>
</feature>
<dbReference type="InterPro" id="IPR051970">
    <property type="entry name" value="TEL2_Regulation"/>
</dbReference>
<dbReference type="PANTHER" id="PTHR15830:SF10">
    <property type="entry name" value="TELOMERE LENGTH REGULATION PROTEIN TEL2 HOMOLOG"/>
    <property type="match status" value="1"/>
</dbReference>
<dbReference type="InterPro" id="IPR038294">
    <property type="entry name" value="SLBP_RNA_bind_sf"/>
</dbReference>
<dbReference type="Pfam" id="PF00169">
    <property type="entry name" value="PH"/>
    <property type="match status" value="1"/>
</dbReference>
<dbReference type="GO" id="GO:0042162">
    <property type="term" value="F:telomeric DNA binding"/>
    <property type="evidence" value="ECO:0007669"/>
    <property type="project" value="TreeGrafter"/>
</dbReference>
<evidence type="ECO:0000259" key="6">
    <source>
        <dbReference type="PROSITE" id="PS50003"/>
    </source>
</evidence>
<evidence type="ECO:0000256" key="4">
    <source>
        <dbReference type="SAM" id="MobiDB-lite"/>
    </source>
</evidence>
<feature type="compositionally biased region" description="Basic and acidic residues" evidence="4">
    <location>
        <begin position="781"/>
        <end position="802"/>
    </location>
</feature>
<feature type="region of interest" description="Disordered" evidence="4">
    <location>
        <begin position="477"/>
        <end position="505"/>
    </location>
</feature>
<dbReference type="GO" id="GO:0051879">
    <property type="term" value="F:Hsp90 protein binding"/>
    <property type="evidence" value="ECO:0007669"/>
    <property type="project" value="TreeGrafter"/>
</dbReference>
<dbReference type="FunFam" id="1.10.8.1120:FF:000001">
    <property type="entry name" value="Histone RNA hairpin-binding protein-like"/>
    <property type="match status" value="1"/>
</dbReference>
<sequence length="1820" mass="208136">LVRWQRLDEKCPDRETIDRIDLVEFNLISRTIRAKKYLQSIFRDCFRSVFSISHSNCRIGKNAHVRPLSSKRFVGFDSLLCKTPPMLKLCFKQPKHAWILVMEKMSEKCDGGLPEPSTETQLAKIYDEFVTSERHYLEHLDLVIRYFADPLLCSKILTQREVANIFGDLRSIRLVNQVLYDRLMAGLEIAEAFGDLIHFMKLYSAYGRNYSASQQLLLQLLEKNKHFRQFCEMQECLPVLKGLKLAALLITPIQRIPRYKLLLEQILKLLDNSSRQHLQISSGFSHIFALLYCYISIALVIYLLSGEILFAELVQQIGALAETVDSCIEEFENSAKIIAVQNMLDGCAPKLVMPGRKLLKEGLLNKMSSSNSGFRHRMFWLFTDIILYAKPAMKKKNRYQCCCILPLRHCMIERILGRSMFRLICKDEVLLLHAEQYSVMDEWVVAIENAIRYLLECRKSLRKESSNSFPMHRQALKLHRSRSSFTEKLSSRKTQIPNDDPKPTKKRRSFLLSLLSKLGGRWSSRNRRQSGDDSLAEVETNNSRMTNSVSLFSTGSRLPLDNIAEETSILGRRPKEPPPKNHRLTLVLCKKSRMKMSPIPLNWLLKSNRYDYSRRLESSSLSTSGIKSSVFELFGECDDYVLDFGEKSWADIMEEEELYEKEKLSRMNTQQNEANVIAPFVEESTSETIVPEHEVAAVDFSQLHSTYAQQMLSKSEPSHEEPSTFARRNRRMRRPVAPGPRASKQAEADANEELKQGSQWTRARQPHLLNEENTLEAGDVESDKRKEETLPEVVKPVEEAPKKRVGPPLRYPLPATWREPTNGWEEDQAVLKRRQKDLDKGYNSEAYKKYIAAVPKSKREKGIHPRTPNKYLKFSRRSWDSQVRLWRKMLHVAVGEEYNSDASFVSSSSCSDASSVVSENEVTSLRRLSENEESVEVGRKVDPVNESIPTNQQDDETLTESVHLICQSLESKKFASYGATHSRKAMSECKSTTTTLLKRLLSASSRLELRSCLLDIGNYVVENQNFGSFFRVGEVLLQALKPSTFNMLLPVEQDELFYSIFLRANPADVVLLLSKPPDRISPFVVPKFVLIVERFCQHKLDQLFTSMANADDGHRPCDRSMQGQLCQALFAIPDRMVGLLKPREAKKRLTVYWNNFCSAYVRSLGQIDDQLTGAVVNKSELEMSFHGALLGKACLTGRQRRLLEALLPFALRRARNARRRGRRAWFDQLFRACPADAVKQLFTDLILLLKSASDLHTLVDDFGVVDDQARFVLSRSLLFTSHFDTATVPRLVIGYLKLVGGEQEKVLLQEIFLLSLQNWSFKSSIVNTTVQQQRYVAQTLLLTAKELVRRHWMEELENQAAPFVLDGMYNHLGGLSSNVQQLGMVVGEALVSMLKMPVEDVKFNYEEDDFVASLRAMLEDELPLSEQESAEDILSDFTVLSVDSTDEMIPIQINLRDSDDDEDEDNSETMTDHYQLEEDEQLMRRRKGQSSQLSYIEDCLEQLLCVENDDYDCFEMALLSLEKVLFKERSTPGVGELAGHAAKVLLHLENKFAQQLHDQLRVKCLVGCVISDPLNVAAYLCQEFHSRALTVGMRVEVLRVLCTAAELLSRDANNNTKQKQQHVENSLLKSGALAPEQWVRDGWRAVLQQRIEAKTVRRQKYDYQSADRCRVNRFASIAAGIFDMLIDRRHTVHSTALREPLVLGVFVHTLATLLLAAGHSAQLRSMAKLTITVGWPEHCNHEEPLVRAGLLFAFLAVLSRLPVELLFADLGEQNLRERVDWLERVRTGDLDPNCRQLAELTLNTWNQAILRMADQIFTCN</sequence>
<feature type="domain" description="DH" evidence="7">
    <location>
        <begin position="121"/>
        <end position="279"/>
    </location>
</feature>
<dbReference type="OrthoDB" id="245697at2759"/>
<dbReference type="Proteomes" id="UP000055048">
    <property type="component" value="Unassembled WGS sequence"/>
</dbReference>
<evidence type="ECO:0000313" key="8">
    <source>
        <dbReference type="EMBL" id="KRX39112.1"/>
    </source>
</evidence>
<dbReference type="PANTHER" id="PTHR15830">
    <property type="entry name" value="TELOMERE LENGTH REGULATION PROTEIN TEL2 FAMILY MEMBER"/>
    <property type="match status" value="1"/>
</dbReference>
<comment type="caution">
    <text evidence="8">The sequence shown here is derived from an EMBL/GenBank/DDBJ whole genome shotgun (WGS) entry which is preliminary data.</text>
</comment>
<dbReference type="GO" id="GO:0007076">
    <property type="term" value="P:mitotic chromosome condensation"/>
    <property type="evidence" value="ECO:0007669"/>
    <property type="project" value="UniProtKB-ARBA"/>
</dbReference>
<dbReference type="PROSITE" id="PS50010">
    <property type="entry name" value="DH_2"/>
    <property type="match status" value="1"/>
</dbReference>
<keyword evidence="9" id="KW-1185">Reference proteome</keyword>
<dbReference type="GO" id="GO:0003729">
    <property type="term" value="F:mRNA binding"/>
    <property type="evidence" value="ECO:0007669"/>
    <property type="project" value="UniProtKB-ARBA"/>
</dbReference>
<feature type="non-terminal residue" evidence="8">
    <location>
        <position position="1820"/>
    </location>
</feature>
<feature type="compositionally biased region" description="Polar residues" evidence="4">
    <location>
        <begin position="483"/>
        <end position="497"/>
    </location>
</feature>
<dbReference type="EMBL" id="JYDJ01000243">
    <property type="protein sequence ID" value="KRX39112.1"/>
    <property type="molecule type" value="Genomic_DNA"/>
</dbReference>
<dbReference type="GO" id="GO:0051083">
    <property type="term" value="P:'de novo' cotranslational protein folding"/>
    <property type="evidence" value="ECO:0007669"/>
    <property type="project" value="TreeGrafter"/>
</dbReference>
<dbReference type="Gene3D" id="1.25.40.720">
    <property type="entry name" value="Telomere length regulation protein 2, C-terminal domain"/>
    <property type="match status" value="1"/>
</dbReference>
<evidence type="ECO:0000256" key="5">
    <source>
        <dbReference type="SAM" id="Phobius"/>
    </source>
</evidence>
<protein>
    <submittedName>
        <fullName evidence="8">Telomere length regulation protein TEL2-like protein</fullName>
    </submittedName>
</protein>
<dbReference type="GO" id="GO:0005829">
    <property type="term" value="C:cytosol"/>
    <property type="evidence" value="ECO:0007669"/>
    <property type="project" value="TreeGrafter"/>
</dbReference>
<reference evidence="8 9" key="1">
    <citation type="submission" date="2015-01" db="EMBL/GenBank/DDBJ databases">
        <title>Evolution of Trichinella species and genotypes.</title>
        <authorList>
            <person name="Korhonen P.K."/>
            <person name="Edoardo P."/>
            <person name="Giuseppe L.R."/>
            <person name="Gasser R.B."/>
        </authorList>
    </citation>
    <scope>NUCLEOTIDE SEQUENCE [LARGE SCALE GENOMIC DNA]</scope>
    <source>
        <strain evidence="8">ISS417</strain>
    </source>
</reference>
<dbReference type="SMART" id="SM00233">
    <property type="entry name" value="PH"/>
    <property type="match status" value="1"/>
</dbReference>
<dbReference type="InterPro" id="IPR000219">
    <property type="entry name" value="DH_dom"/>
</dbReference>
<comment type="similarity">
    <text evidence="2">Belongs to the SLBP family.</text>
</comment>
<feature type="transmembrane region" description="Helical" evidence="5">
    <location>
        <begin position="283"/>
        <end position="304"/>
    </location>
</feature>
<keyword evidence="5" id="KW-1133">Transmembrane helix</keyword>
<feature type="non-terminal residue" evidence="8">
    <location>
        <position position="1"/>
    </location>
</feature>
<proteinExistence type="inferred from homology"/>
<dbReference type="SMART" id="SM00325">
    <property type="entry name" value="RhoGEF"/>
    <property type="match status" value="1"/>
</dbReference>
<dbReference type="InterPro" id="IPR019337">
    <property type="entry name" value="Telomere_length_regulation_dom"/>
</dbReference>
<dbReference type="Pfam" id="PF10193">
    <property type="entry name" value="Telomere_reg-2"/>
    <property type="match status" value="1"/>
</dbReference>
<accession>A0A0V0TJ98</accession>
<gene>
    <name evidence="8" type="primary">tag-52</name>
    <name evidence="8" type="ORF">T05_740</name>
</gene>
<dbReference type="Gene3D" id="1.20.900.10">
    <property type="entry name" value="Dbl homology (DH) domain"/>
    <property type="match status" value="1"/>
</dbReference>
<dbReference type="InterPro" id="IPR029344">
    <property type="entry name" value="SLBP_RNA_bind"/>
</dbReference>
<comment type="similarity">
    <text evidence="1">Belongs to the TEL2 family.</text>
</comment>
<keyword evidence="3" id="KW-0694">RNA-binding</keyword>
<evidence type="ECO:0000256" key="1">
    <source>
        <dbReference type="ARBA" id="ARBA00006133"/>
    </source>
</evidence>
<dbReference type="PROSITE" id="PS50003">
    <property type="entry name" value="PH_DOMAIN"/>
    <property type="match status" value="1"/>
</dbReference>
<dbReference type="SUPFAM" id="SSF48065">
    <property type="entry name" value="DBL homology domain (DH-domain)"/>
    <property type="match status" value="1"/>
</dbReference>
<evidence type="ECO:0000259" key="7">
    <source>
        <dbReference type="PROSITE" id="PS50010"/>
    </source>
</evidence>
<keyword evidence="5" id="KW-0472">Membrane</keyword>
<dbReference type="Pfam" id="PF00621">
    <property type="entry name" value="RhoGEF"/>
    <property type="match status" value="1"/>
</dbReference>
<keyword evidence="5" id="KW-0812">Transmembrane</keyword>
<evidence type="ECO:0000313" key="9">
    <source>
        <dbReference type="Proteomes" id="UP000055048"/>
    </source>
</evidence>
<dbReference type="Gene3D" id="2.30.29.30">
    <property type="entry name" value="Pleckstrin-homology domain (PH domain)/Phosphotyrosine-binding domain (PTB)"/>
    <property type="match status" value="1"/>
</dbReference>
<dbReference type="InterPro" id="IPR035899">
    <property type="entry name" value="DBL_dom_sf"/>
</dbReference>
<feature type="domain" description="PH" evidence="6">
    <location>
        <begin position="357"/>
        <end position="452"/>
    </location>
</feature>
<dbReference type="SUPFAM" id="SSF50729">
    <property type="entry name" value="PH domain-like"/>
    <property type="match status" value="1"/>
</dbReference>
<organism evidence="8 9">
    <name type="scientific">Trichinella murrelli</name>
    <dbReference type="NCBI Taxonomy" id="144512"/>
    <lineage>
        <taxon>Eukaryota</taxon>
        <taxon>Metazoa</taxon>
        <taxon>Ecdysozoa</taxon>
        <taxon>Nematoda</taxon>
        <taxon>Enoplea</taxon>
        <taxon>Dorylaimia</taxon>
        <taxon>Trichinellida</taxon>
        <taxon>Trichinellidae</taxon>
        <taxon>Trichinella</taxon>
    </lineage>
</organism>
<dbReference type="InterPro" id="IPR011993">
    <property type="entry name" value="PH-like_dom_sf"/>
</dbReference>
<dbReference type="GO" id="GO:0005634">
    <property type="term" value="C:nucleus"/>
    <property type="evidence" value="ECO:0007669"/>
    <property type="project" value="UniProtKB-ARBA"/>
</dbReference>
<dbReference type="InterPro" id="IPR001849">
    <property type="entry name" value="PH_domain"/>
</dbReference>
<dbReference type="Gene3D" id="1.10.8.1120">
    <property type="entry name" value="Histone RNA hairpin-binding protein RNA-binding domain"/>
    <property type="match status" value="1"/>
</dbReference>
<dbReference type="InterPro" id="IPR038528">
    <property type="entry name" value="TEL2_C_sf"/>
</dbReference>
<evidence type="ECO:0000256" key="3">
    <source>
        <dbReference type="ARBA" id="ARBA00022884"/>
    </source>
</evidence>
<dbReference type="GO" id="GO:0005085">
    <property type="term" value="F:guanyl-nucleotide exchange factor activity"/>
    <property type="evidence" value="ECO:0007669"/>
    <property type="project" value="InterPro"/>
</dbReference>